<dbReference type="GO" id="GO:0005524">
    <property type="term" value="F:ATP binding"/>
    <property type="evidence" value="ECO:0007669"/>
    <property type="project" value="InterPro"/>
</dbReference>
<dbReference type="RefSeq" id="XP_001831965.2">
    <property type="nucleotide sequence ID" value="XM_001831913.2"/>
</dbReference>
<name>A8NAW3_COPC7</name>
<feature type="compositionally biased region" description="Basic and acidic residues" evidence="1">
    <location>
        <begin position="727"/>
        <end position="737"/>
    </location>
</feature>
<dbReference type="PROSITE" id="PS50011">
    <property type="entry name" value="PROTEIN_KINASE_DOM"/>
    <property type="match status" value="1"/>
</dbReference>
<keyword evidence="3" id="KW-0418">Kinase</keyword>
<evidence type="ECO:0000313" key="3">
    <source>
        <dbReference type="EMBL" id="EAU89864.2"/>
    </source>
</evidence>
<dbReference type="Gene3D" id="1.10.510.10">
    <property type="entry name" value="Transferase(Phosphotransferase) domain 1"/>
    <property type="match status" value="1"/>
</dbReference>
<dbReference type="VEuPathDB" id="FungiDB:CC1G_07016"/>
<dbReference type="eggNOG" id="ENOG502RSE5">
    <property type="taxonomic scope" value="Eukaryota"/>
</dbReference>
<dbReference type="InterPro" id="IPR000719">
    <property type="entry name" value="Prot_kinase_dom"/>
</dbReference>
<dbReference type="GO" id="GO:0004672">
    <property type="term" value="F:protein kinase activity"/>
    <property type="evidence" value="ECO:0007669"/>
    <property type="project" value="InterPro"/>
</dbReference>
<dbReference type="SUPFAM" id="SSF56112">
    <property type="entry name" value="Protein kinase-like (PK-like)"/>
    <property type="match status" value="1"/>
</dbReference>
<dbReference type="GeneID" id="6008447"/>
<reference evidence="3 4" key="1">
    <citation type="journal article" date="2010" name="Proc. Natl. Acad. Sci. U.S.A.">
        <title>Insights into evolution of multicellular fungi from the assembled chromosomes of the mushroom Coprinopsis cinerea (Coprinus cinereus).</title>
        <authorList>
            <person name="Stajich J.E."/>
            <person name="Wilke S.K."/>
            <person name="Ahren D."/>
            <person name="Au C.H."/>
            <person name="Birren B.W."/>
            <person name="Borodovsky M."/>
            <person name="Burns C."/>
            <person name="Canback B."/>
            <person name="Casselton L.A."/>
            <person name="Cheng C.K."/>
            <person name="Deng J."/>
            <person name="Dietrich F.S."/>
            <person name="Fargo D.C."/>
            <person name="Farman M.L."/>
            <person name="Gathman A.C."/>
            <person name="Goldberg J."/>
            <person name="Guigo R."/>
            <person name="Hoegger P.J."/>
            <person name="Hooker J.B."/>
            <person name="Huggins A."/>
            <person name="James T.Y."/>
            <person name="Kamada T."/>
            <person name="Kilaru S."/>
            <person name="Kodira C."/>
            <person name="Kues U."/>
            <person name="Kupfer D."/>
            <person name="Kwan H.S."/>
            <person name="Lomsadze A."/>
            <person name="Li W."/>
            <person name="Lilly W.W."/>
            <person name="Ma L.J."/>
            <person name="Mackey A.J."/>
            <person name="Manning G."/>
            <person name="Martin F."/>
            <person name="Muraguchi H."/>
            <person name="Natvig D.O."/>
            <person name="Palmerini H."/>
            <person name="Ramesh M.A."/>
            <person name="Rehmeyer C.J."/>
            <person name="Roe B.A."/>
            <person name="Shenoy N."/>
            <person name="Stanke M."/>
            <person name="Ter-Hovhannisyan V."/>
            <person name="Tunlid A."/>
            <person name="Velagapudi R."/>
            <person name="Vision T.J."/>
            <person name="Zeng Q."/>
            <person name="Zolan M.E."/>
            <person name="Pukkila P.J."/>
        </authorList>
    </citation>
    <scope>NUCLEOTIDE SEQUENCE [LARGE SCALE GENOMIC DNA]</scope>
    <source>
        <strain evidence="4">Okayama-7 / 130 / ATCC MYA-4618 / FGSC 9003</strain>
    </source>
</reference>
<dbReference type="PANTHER" id="PTHR38248">
    <property type="entry name" value="FUNK1 6"/>
    <property type="match status" value="1"/>
</dbReference>
<dbReference type="PANTHER" id="PTHR38248:SF2">
    <property type="entry name" value="FUNK1 11"/>
    <property type="match status" value="1"/>
</dbReference>
<feature type="compositionally biased region" description="Low complexity" evidence="1">
    <location>
        <begin position="653"/>
        <end position="663"/>
    </location>
</feature>
<feature type="compositionally biased region" description="Basic and acidic residues" evidence="1">
    <location>
        <begin position="665"/>
        <end position="686"/>
    </location>
</feature>
<keyword evidence="3" id="KW-0808">Transferase</keyword>
<dbReference type="HOGENOM" id="CLU_011584_0_2_1"/>
<dbReference type="OrthoDB" id="3260094at2759"/>
<feature type="domain" description="Protein kinase" evidence="2">
    <location>
        <begin position="238"/>
        <end position="586"/>
    </location>
</feature>
<evidence type="ECO:0000313" key="4">
    <source>
        <dbReference type="Proteomes" id="UP000001861"/>
    </source>
</evidence>
<gene>
    <name evidence="3" type="ORF">CC1G_07016</name>
</gene>
<keyword evidence="4" id="KW-1185">Reference proteome</keyword>
<sequence>MSNEVSTYNFEEFFEKYLPNPGIQLDAVVEELKKQKMLVSRGGSLHQKSSSSKKGSLLSHTFKSFKSLFRSRTTNPTRVMKAIQTIGNAVRSALGKATDCEASDFSVRAEKSTGLSAYGSITLKLEGPLRPTDVMVPIMVNPDNNDNEPELNQENAAFLSCAAEVMHGDARHIFCFGITLEGPEVTMWRFSRTLSMKTTPFDMTERPDLLIQMFTSLLSSSACDLGHDPLVTLLPDANYIYEIPSDGGTGPLYYRTITSICDARPSGVSGRRLRVWEVEQVESISNPVRVPGTATRALKDVFLDSGARTEADIQQDLFDDIERLAQDAAWRSRPLLKDFPQRDIDDIADALEGGKFRQYFSCIVAKHVREANPLDNVEEEDETGVAAPEDYQINSIGESEVVPPVPRRVRRRCLFVYEHVCTPLNDIPALGEAIDVLKLVLTPLRLMFLAGWVHRDISPGNILAYREVPGSPWTVKLSDLEHAKRFPDSESSGADRIVGTPYFIAHEINDPGPVVHNYQHDLESIWWILIWLVAMRINQKLPRKFAATYFKQKVGYHRSSLITNNLAYDIELHKSLPPVLQRSAFFIALDHLRHHLYIAYTTRSSNATHDDVSSFSSIVSEGMNGFFDAIKASREQWADIELIVDSKPRKAEAPPASTSPPSTLEQRHDNSSTNKRQAEDSGEGGRARKRARPNTVRDTAVAPRTDGPTTRSMAKNEVRFTRSMTRRLQEEERQKKR</sequence>
<proteinExistence type="predicted"/>
<dbReference type="Proteomes" id="UP000001861">
    <property type="component" value="Unassembled WGS sequence"/>
</dbReference>
<protein>
    <submittedName>
        <fullName evidence="3">Other/FunK1 protein kinase</fullName>
    </submittedName>
</protein>
<dbReference type="EMBL" id="AACS02000009">
    <property type="protein sequence ID" value="EAU89864.2"/>
    <property type="molecule type" value="Genomic_DNA"/>
</dbReference>
<accession>A8NAW3</accession>
<evidence type="ECO:0000259" key="2">
    <source>
        <dbReference type="PROSITE" id="PS50011"/>
    </source>
</evidence>
<dbReference type="OMA" id="NCMGESE"/>
<dbReference type="KEGG" id="cci:CC1G_07016"/>
<dbReference type="InParanoid" id="A8NAW3"/>
<dbReference type="InterPro" id="IPR011009">
    <property type="entry name" value="Kinase-like_dom_sf"/>
</dbReference>
<organism evidence="3 4">
    <name type="scientific">Coprinopsis cinerea (strain Okayama-7 / 130 / ATCC MYA-4618 / FGSC 9003)</name>
    <name type="common">Inky cap fungus</name>
    <name type="synonym">Hormographiella aspergillata</name>
    <dbReference type="NCBI Taxonomy" id="240176"/>
    <lineage>
        <taxon>Eukaryota</taxon>
        <taxon>Fungi</taxon>
        <taxon>Dikarya</taxon>
        <taxon>Basidiomycota</taxon>
        <taxon>Agaricomycotina</taxon>
        <taxon>Agaricomycetes</taxon>
        <taxon>Agaricomycetidae</taxon>
        <taxon>Agaricales</taxon>
        <taxon>Agaricineae</taxon>
        <taxon>Psathyrellaceae</taxon>
        <taxon>Coprinopsis</taxon>
    </lineage>
</organism>
<dbReference type="Pfam" id="PF17667">
    <property type="entry name" value="Pkinase_fungal"/>
    <property type="match status" value="1"/>
</dbReference>
<evidence type="ECO:0000256" key="1">
    <source>
        <dbReference type="SAM" id="MobiDB-lite"/>
    </source>
</evidence>
<feature type="region of interest" description="Disordered" evidence="1">
    <location>
        <begin position="645"/>
        <end position="737"/>
    </location>
</feature>
<dbReference type="InterPro" id="IPR040976">
    <property type="entry name" value="Pkinase_fungal"/>
</dbReference>
<comment type="caution">
    <text evidence="3">The sequence shown here is derived from an EMBL/GenBank/DDBJ whole genome shotgun (WGS) entry which is preliminary data.</text>
</comment>
<dbReference type="AlphaFoldDB" id="A8NAW3"/>